<dbReference type="RefSeq" id="WP_162490984.1">
    <property type="nucleotide sequence ID" value="NZ_CWKH01000003.1"/>
</dbReference>
<evidence type="ECO:0008006" key="4">
    <source>
        <dbReference type="Google" id="ProtNLM"/>
    </source>
</evidence>
<accession>A0A0H5RWV6</accession>
<dbReference type="AlphaFoldDB" id="A0A0H5RWV6"/>
<keyword evidence="1" id="KW-0732">Signal</keyword>
<gene>
    <name evidence="2" type="ORF">BN2156_05514</name>
</gene>
<evidence type="ECO:0000313" key="3">
    <source>
        <dbReference type="Proteomes" id="UP000199147"/>
    </source>
</evidence>
<organism evidence="2 3">
    <name type="scientific">Mycolicibacterium neworleansense</name>
    <dbReference type="NCBI Taxonomy" id="146018"/>
    <lineage>
        <taxon>Bacteria</taxon>
        <taxon>Bacillati</taxon>
        <taxon>Actinomycetota</taxon>
        <taxon>Actinomycetes</taxon>
        <taxon>Mycobacteriales</taxon>
        <taxon>Mycobacteriaceae</taxon>
        <taxon>Mycolicibacterium</taxon>
    </lineage>
</organism>
<dbReference type="EMBL" id="CWKH01000003">
    <property type="protein sequence ID" value="CRZ18610.1"/>
    <property type="molecule type" value="Genomic_DNA"/>
</dbReference>
<name>A0A0H5RWV6_9MYCO</name>
<keyword evidence="3" id="KW-1185">Reference proteome</keyword>
<sequence precursor="true">MSNIVRCLAALLAVPCLAILTAPVGSAAPKCTNTTPTTTQCQTNGSTQIVTSPPALNNYGPWYGPVFGFGGFGIGW</sequence>
<evidence type="ECO:0000313" key="2">
    <source>
        <dbReference type="EMBL" id="CRZ18610.1"/>
    </source>
</evidence>
<feature type="chain" id="PRO_5005224307" description="Keratin associated protein" evidence="1">
    <location>
        <begin position="28"/>
        <end position="76"/>
    </location>
</feature>
<reference evidence="3" key="1">
    <citation type="submission" date="2015-07" db="EMBL/GenBank/DDBJ databases">
        <authorList>
            <person name="Urmite Genomes"/>
        </authorList>
    </citation>
    <scope>NUCLEOTIDE SEQUENCE [LARGE SCALE GENOMIC DNA]</scope>
    <source>
        <strain evidence="3">type strain: ATCC 49404</strain>
    </source>
</reference>
<evidence type="ECO:0000256" key="1">
    <source>
        <dbReference type="SAM" id="SignalP"/>
    </source>
</evidence>
<protein>
    <recommendedName>
        <fullName evidence="4">Keratin associated protein</fullName>
    </recommendedName>
</protein>
<dbReference type="STRING" id="146018.BN2156_05514"/>
<proteinExistence type="predicted"/>
<feature type="signal peptide" evidence="1">
    <location>
        <begin position="1"/>
        <end position="27"/>
    </location>
</feature>
<dbReference type="Proteomes" id="UP000199147">
    <property type="component" value="Unassembled WGS sequence"/>
</dbReference>